<organism evidence="1 2">
    <name type="scientific">Neophaeococcomyces mojaviensis</name>
    <dbReference type="NCBI Taxonomy" id="3383035"/>
    <lineage>
        <taxon>Eukaryota</taxon>
        <taxon>Fungi</taxon>
        <taxon>Dikarya</taxon>
        <taxon>Ascomycota</taxon>
        <taxon>Pezizomycotina</taxon>
        <taxon>Eurotiomycetes</taxon>
        <taxon>Chaetothyriomycetidae</taxon>
        <taxon>Chaetothyriales</taxon>
        <taxon>Chaetothyriales incertae sedis</taxon>
        <taxon>Neophaeococcomyces</taxon>
    </lineage>
</organism>
<evidence type="ECO:0000313" key="2">
    <source>
        <dbReference type="Proteomes" id="UP001172386"/>
    </source>
</evidence>
<evidence type="ECO:0000313" key="1">
    <source>
        <dbReference type="EMBL" id="KAJ9654841.1"/>
    </source>
</evidence>
<reference evidence="1" key="1">
    <citation type="submission" date="2022-10" db="EMBL/GenBank/DDBJ databases">
        <title>Culturing micro-colonial fungi from biological soil crusts in the Mojave desert and describing Neophaeococcomyces mojavensis, and introducing the new genera and species Taxawa tesnikishii.</title>
        <authorList>
            <person name="Kurbessoian T."/>
            <person name="Stajich J.E."/>
        </authorList>
    </citation>
    <scope>NUCLEOTIDE SEQUENCE</scope>
    <source>
        <strain evidence="1">JES_112</strain>
    </source>
</reference>
<gene>
    <name evidence="1" type="ORF">H2198_006197</name>
</gene>
<dbReference type="EMBL" id="JAPDRQ010000111">
    <property type="protein sequence ID" value="KAJ9654841.1"/>
    <property type="molecule type" value="Genomic_DNA"/>
</dbReference>
<dbReference type="Proteomes" id="UP001172386">
    <property type="component" value="Unassembled WGS sequence"/>
</dbReference>
<sequence>MKCDRKRPCSSCASSGIECLYTNVENPGAEQAGESEADGLSSNEATHPQYIAATLVDKTSVTDVRNQSTLLASDLFSTSVTLLHPSVPQIWLLWHTYLRNVDPLYKILHAPSFERLLLRGVQDVQTLNANVETLLFAVYFAGIVSSTNEDCLAKFNETKLVLLNRYRYALETCLKRSAFLDKPQLTSLQAFVLYTTTVPDAPVAAPTDTLLALAIHLAMKLDIHQDYARDQQQPLVLVTLADKTESELRRRLWWHILTLDVLTAERAGTDPRIIEGTWNARPPDNIDDEELDADSQLPLPPRPGETFDPDTHAMHDYATAHDQGRRTDMSYALTRMEIFHSLRRHNFSEQFCKINRYEYLSSPASRIQFLDDLVRKLNMKYLQHCQRNDMFSFVVRNVAKVILSKHLMLNKRTGPTPESLHNCVQVLEAAVGLRRAHARWIWSLRSYVELEVLEVLLHCLTGIWAEPAHGDSEYEAQIQHARALAQATVQRGRDDDLRSCYPDQWERIEALQKKSEERRAEYLITSGATAT</sequence>
<accession>A0ACC3A3I1</accession>
<protein>
    <submittedName>
        <fullName evidence="1">Uncharacterized protein</fullName>
    </submittedName>
</protein>
<proteinExistence type="predicted"/>
<keyword evidence="2" id="KW-1185">Reference proteome</keyword>
<comment type="caution">
    <text evidence="1">The sequence shown here is derived from an EMBL/GenBank/DDBJ whole genome shotgun (WGS) entry which is preliminary data.</text>
</comment>
<name>A0ACC3A3I1_9EURO</name>